<dbReference type="Gene3D" id="1.25.40.390">
    <property type="match status" value="1"/>
</dbReference>
<evidence type="ECO:0000313" key="9">
    <source>
        <dbReference type="EMBL" id="MFD0984874.1"/>
    </source>
</evidence>
<evidence type="ECO:0000259" key="7">
    <source>
        <dbReference type="Pfam" id="PF07980"/>
    </source>
</evidence>
<sequence>MKIKKTFCAISLVLLFVSCSTNLDTELQGEYTTETFFKTKDHAVLAINATYKIASFNSTNNLLWVFGDVASDDTVKGGNDGDQSDINFINNFTANPDNGAVEAFWKHYYEGISRANNVIYYVPNIQMESVLKDRIIAEAKFLRAYYYFHLVNIYGNIPLRLTPALNVNDLSIPLSTVTVVYAQMEQDLNDASALLPINYPATETGRATKGAALGLLSKVYLFQEKWQLALTTANEIDGLGYGLSPIYRNNFEIAHENKIESIFEIQHVGGQIPAAGSFLNQYVSPNVLNGYFFNAPTANFVNEFEKTATEIVDPRLDYTVGRAGNKWVDGQDFMSEWSPATGYLDKKQAQPVAVDPIGDGGLNYVFMRYAEILLIKAEALNELNRGNEGTTPLNAIRKRARESYLFDNAIIGFGTIPADLLPDITYTNQTSMRDAIRHERRVELGLEFHRFYDVIRYGKTYAEQVLQNFNYEKNRYFPIPQSERDTNSKI</sequence>
<accession>A0ABW3J3M8</accession>
<dbReference type="Pfam" id="PF07980">
    <property type="entry name" value="SusD_RagB"/>
    <property type="match status" value="1"/>
</dbReference>
<organism evidence="9 10">
    <name type="scientific">Flavobacterium myungsuense</name>
    <dbReference type="NCBI Taxonomy" id="651823"/>
    <lineage>
        <taxon>Bacteria</taxon>
        <taxon>Pseudomonadati</taxon>
        <taxon>Bacteroidota</taxon>
        <taxon>Flavobacteriia</taxon>
        <taxon>Flavobacteriales</taxon>
        <taxon>Flavobacteriaceae</taxon>
        <taxon>Flavobacterium</taxon>
    </lineage>
</organism>
<reference evidence="10" key="1">
    <citation type="journal article" date="2019" name="Int. J. Syst. Evol. Microbiol.">
        <title>The Global Catalogue of Microorganisms (GCM) 10K type strain sequencing project: providing services to taxonomists for standard genome sequencing and annotation.</title>
        <authorList>
            <consortium name="The Broad Institute Genomics Platform"/>
            <consortium name="The Broad Institute Genome Sequencing Center for Infectious Disease"/>
            <person name="Wu L."/>
            <person name="Ma J."/>
        </authorList>
    </citation>
    <scope>NUCLEOTIDE SEQUENCE [LARGE SCALE GENOMIC DNA]</scope>
    <source>
        <strain evidence="10">CECT 7649</strain>
    </source>
</reference>
<dbReference type="InterPro" id="IPR033985">
    <property type="entry name" value="SusD-like_N"/>
</dbReference>
<dbReference type="Proteomes" id="UP001597051">
    <property type="component" value="Unassembled WGS sequence"/>
</dbReference>
<evidence type="ECO:0000256" key="2">
    <source>
        <dbReference type="ARBA" id="ARBA00006275"/>
    </source>
</evidence>
<dbReference type="EMBL" id="JBHTIZ010000026">
    <property type="protein sequence ID" value="MFD0984874.1"/>
    <property type="molecule type" value="Genomic_DNA"/>
</dbReference>
<evidence type="ECO:0000256" key="5">
    <source>
        <dbReference type="ARBA" id="ARBA00023237"/>
    </source>
</evidence>
<dbReference type="PROSITE" id="PS51257">
    <property type="entry name" value="PROKAR_LIPOPROTEIN"/>
    <property type="match status" value="1"/>
</dbReference>
<dbReference type="RefSeq" id="WP_379757261.1">
    <property type="nucleotide sequence ID" value="NZ_JBHSYB010000027.1"/>
</dbReference>
<dbReference type="InterPro" id="IPR012944">
    <property type="entry name" value="SusD_RagB_dom"/>
</dbReference>
<evidence type="ECO:0000256" key="4">
    <source>
        <dbReference type="ARBA" id="ARBA00023136"/>
    </source>
</evidence>
<protein>
    <submittedName>
        <fullName evidence="9">RagB/SusD family nutrient uptake outer membrane protein</fullName>
    </submittedName>
</protein>
<evidence type="ECO:0000256" key="1">
    <source>
        <dbReference type="ARBA" id="ARBA00004442"/>
    </source>
</evidence>
<feature type="domain" description="RagB/SusD" evidence="7">
    <location>
        <begin position="313"/>
        <end position="474"/>
    </location>
</feature>
<feature type="chain" id="PRO_5046400616" evidence="6">
    <location>
        <begin position="24"/>
        <end position="490"/>
    </location>
</feature>
<keyword evidence="4" id="KW-0472">Membrane</keyword>
<keyword evidence="3 6" id="KW-0732">Signal</keyword>
<keyword evidence="5" id="KW-0998">Cell outer membrane</keyword>
<dbReference type="InterPro" id="IPR011990">
    <property type="entry name" value="TPR-like_helical_dom_sf"/>
</dbReference>
<evidence type="ECO:0000256" key="3">
    <source>
        <dbReference type="ARBA" id="ARBA00022729"/>
    </source>
</evidence>
<comment type="caution">
    <text evidence="9">The sequence shown here is derived from an EMBL/GenBank/DDBJ whole genome shotgun (WGS) entry which is preliminary data.</text>
</comment>
<proteinExistence type="inferred from homology"/>
<evidence type="ECO:0000256" key="6">
    <source>
        <dbReference type="SAM" id="SignalP"/>
    </source>
</evidence>
<comment type="similarity">
    <text evidence="2">Belongs to the SusD family.</text>
</comment>
<keyword evidence="10" id="KW-1185">Reference proteome</keyword>
<evidence type="ECO:0000259" key="8">
    <source>
        <dbReference type="Pfam" id="PF14322"/>
    </source>
</evidence>
<name>A0ABW3J3M8_9FLAO</name>
<feature type="signal peptide" evidence="6">
    <location>
        <begin position="1"/>
        <end position="23"/>
    </location>
</feature>
<dbReference type="CDD" id="cd08977">
    <property type="entry name" value="SusD"/>
    <property type="match status" value="1"/>
</dbReference>
<evidence type="ECO:0000313" key="10">
    <source>
        <dbReference type="Proteomes" id="UP001597051"/>
    </source>
</evidence>
<gene>
    <name evidence="9" type="ORF">ACFQ0S_10360</name>
</gene>
<comment type="subcellular location">
    <subcellularLocation>
        <location evidence="1">Cell outer membrane</location>
    </subcellularLocation>
</comment>
<dbReference type="SUPFAM" id="SSF48452">
    <property type="entry name" value="TPR-like"/>
    <property type="match status" value="1"/>
</dbReference>
<feature type="domain" description="SusD-like N-terminal" evidence="8">
    <location>
        <begin position="84"/>
        <end position="221"/>
    </location>
</feature>
<dbReference type="Pfam" id="PF14322">
    <property type="entry name" value="SusD-like_3"/>
    <property type="match status" value="1"/>
</dbReference>